<dbReference type="EMBL" id="MNPL01012264">
    <property type="protein sequence ID" value="OQR72229.1"/>
    <property type="molecule type" value="Genomic_DNA"/>
</dbReference>
<dbReference type="STRING" id="418985.A0A1V9XFF6"/>
<dbReference type="Pfam" id="PF00001">
    <property type="entry name" value="7tm_1"/>
    <property type="match status" value="1"/>
</dbReference>
<keyword evidence="6 10" id="KW-0472">Membrane</keyword>
<feature type="domain" description="G-protein coupled receptors family 1 profile" evidence="11">
    <location>
        <begin position="71"/>
        <end position="296"/>
    </location>
</feature>
<dbReference type="PROSITE" id="PS00237">
    <property type="entry name" value="G_PROTEIN_RECEP_F1_1"/>
    <property type="match status" value="1"/>
</dbReference>
<dbReference type="GO" id="GO:0016020">
    <property type="term" value="C:membrane"/>
    <property type="evidence" value="ECO:0007669"/>
    <property type="project" value="UniProtKB-SubCell"/>
</dbReference>
<gene>
    <name evidence="12" type="ORF">BIW11_10517</name>
</gene>
<dbReference type="PROSITE" id="PS50262">
    <property type="entry name" value="G_PROTEIN_RECEP_F1_2"/>
    <property type="match status" value="1"/>
</dbReference>
<evidence type="ECO:0000256" key="7">
    <source>
        <dbReference type="ARBA" id="ARBA00023170"/>
    </source>
</evidence>
<sequence length="296" mass="32589">SLMSVEALDCVGASVGGTSTYTHSAGTVGMSLTTAVTTNCSLSVQEEKVQALARALMCIMYALITAFALAGNGVVCYVVLAYPRMRTVIKVFIVNLVVGDILMALFCIPFTFVTNFVTHHWVFGYPMCVAVGYCEAISVMVNAYALIAISMDRYMAIMYPFESQLSGLQTRLIIGIVWAVALVTPMLSALKLNLIAHPDCPGVWQHCSEDWSAAPELEGYYSCGLLLLQYLLPLLVLVVTYARIAVTVWGKEILEEKQHQRDGVWNNRNEWSACFLTRSLLHVTRTMHPKNAISLT</sequence>
<evidence type="ECO:0000256" key="2">
    <source>
        <dbReference type="ARBA" id="ARBA00010663"/>
    </source>
</evidence>
<dbReference type="AlphaFoldDB" id="A0A1V9XFF6"/>
<dbReference type="PANTHER" id="PTHR24235:SF29">
    <property type="entry name" value="GH23382P"/>
    <property type="match status" value="1"/>
</dbReference>
<evidence type="ECO:0000313" key="13">
    <source>
        <dbReference type="Proteomes" id="UP000192247"/>
    </source>
</evidence>
<keyword evidence="8 9" id="KW-0807">Transducer</keyword>
<feature type="transmembrane region" description="Helical" evidence="10">
    <location>
        <begin position="92"/>
        <end position="117"/>
    </location>
</feature>
<dbReference type="OrthoDB" id="10053194at2759"/>
<evidence type="ECO:0000256" key="3">
    <source>
        <dbReference type="ARBA" id="ARBA00022692"/>
    </source>
</evidence>
<evidence type="ECO:0000313" key="12">
    <source>
        <dbReference type="EMBL" id="OQR72229.1"/>
    </source>
</evidence>
<dbReference type="InterPro" id="IPR000276">
    <property type="entry name" value="GPCR_Rhodpsn"/>
</dbReference>
<evidence type="ECO:0000259" key="11">
    <source>
        <dbReference type="PROSITE" id="PS50262"/>
    </source>
</evidence>
<keyword evidence="3 9" id="KW-0812">Transmembrane</keyword>
<evidence type="ECO:0000256" key="5">
    <source>
        <dbReference type="ARBA" id="ARBA00023040"/>
    </source>
</evidence>
<organism evidence="12 13">
    <name type="scientific">Tropilaelaps mercedesae</name>
    <dbReference type="NCBI Taxonomy" id="418985"/>
    <lineage>
        <taxon>Eukaryota</taxon>
        <taxon>Metazoa</taxon>
        <taxon>Ecdysozoa</taxon>
        <taxon>Arthropoda</taxon>
        <taxon>Chelicerata</taxon>
        <taxon>Arachnida</taxon>
        <taxon>Acari</taxon>
        <taxon>Parasitiformes</taxon>
        <taxon>Mesostigmata</taxon>
        <taxon>Gamasina</taxon>
        <taxon>Dermanyssoidea</taxon>
        <taxon>Laelapidae</taxon>
        <taxon>Tropilaelaps</taxon>
    </lineage>
</organism>
<dbReference type="PANTHER" id="PTHR24235">
    <property type="entry name" value="NEUROPEPTIDE Y RECEPTOR"/>
    <property type="match status" value="1"/>
</dbReference>
<reference evidence="12 13" key="1">
    <citation type="journal article" date="2017" name="Gigascience">
        <title>Draft genome of the honey bee ectoparasitic mite, Tropilaelaps mercedesae, is shaped by the parasitic life history.</title>
        <authorList>
            <person name="Dong X."/>
            <person name="Armstrong S.D."/>
            <person name="Xia D."/>
            <person name="Makepeace B.L."/>
            <person name="Darby A.C."/>
            <person name="Kadowaki T."/>
        </authorList>
    </citation>
    <scope>NUCLEOTIDE SEQUENCE [LARGE SCALE GENOMIC DNA]</scope>
    <source>
        <strain evidence="12">Wuxi-XJTLU</strain>
    </source>
</reference>
<evidence type="ECO:0000256" key="1">
    <source>
        <dbReference type="ARBA" id="ARBA00004141"/>
    </source>
</evidence>
<evidence type="ECO:0000256" key="6">
    <source>
        <dbReference type="ARBA" id="ARBA00023136"/>
    </source>
</evidence>
<dbReference type="GO" id="GO:0004930">
    <property type="term" value="F:G protein-coupled receptor activity"/>
    <property type="evidence" value="ECO:0007669"/>
    <property type="project" value="UniProtKB-KW"/>
</dbReference>
<evidence type="ECO:0000256" key="8">
    <source>
        <dbReference type="ARBA" id="ARBA00023224"/>
    </source>
</evidence>
<feature type="transmembrane region" description="Helical" evidence="10">
    <location>
        <begin position="168"/>
        <end position="187"/>
    </location>
</feature>
<comment type="subcellular location">
    <subcellularLocation>
        <location evidence="1">Membrane</location>
        <topology evidence="1">Multi-pass membrane protein</topology>
    </subcellularLocation>
</comment>
<dbReference type="InterPro" id="IPR017452">
    <property type="entry name" value="GPCR_Rhodpsn_7TM"/>
</dbReference>
<proteinExistence type="inferred from homology"/>
<keyword evidence="4 10" id="KW-1133">Transmembrane helix</keyword>
<dbReference type="PRINTS" id="PR00237">
    <property type="entry name" value="GPCRRHODOPSN"/>
</dbReference>
<feature type="transmembrane region" description="Helical" evidence="10">
    <location>
        <begin position="123"/>
        <end position="147"/>
    </location>
</feature>
<dbReference type="InParanoid" id="A0A1V9XFF6"/>
<dbReference type="SUPFAM" id="SSF81321">
    <property type="entry name" value="Family A G protein-coupled receptor-like"/>
    <property type="match status" value="1"/>
</dbReference>
<feature type="transmembrane region" description="Helical" evidence="10">
    <location>
        <begin position="219"/>
        <end position="242"/>
    </location>
</feature>
<evidence type="ECO:0000256" key="9">
    <source>
        <dbReference type="RuleBase" id="RU000688"/>
    </source>
</evidence>
<keyword evidence="13" id="KW-1185">Reference proteome</keyword>
<feature type="non-terminal residue" evidence="12">
    <location>
        <position position="1"/>
    </location>
</feature>
<evidence type="ECO:0000256" key="4">
    <source>
        <dbReference type="ARBA" id="ARBA00022989"/>
    </source>
</evidence>
<dbReference type="Proteomes" id="UP000192247">
    <property type="component" value="Unassembled WGS sequence"/>
</dbReference>
<feature type="transmembrane region" description="Helical" evidence="10">
    <location>
        <begin position="51"/>
        <end position="80"/>
    </location>
</feature>
<keyword evidence="7 9" id="KW-0675">Receptor</keyword>
<comment type="similarity">
    <text evidence="2 9">Belongs to the G-protein coupled receptor 1 family.</text>
</comment>
<protein>
    <submittedName>
        <fullName evidence="12">Neuropeptide Y receptor-like</fullName>
    </submittedName>
</protein>
<accession>A0A1V9XFF6</accession>
<evidence type="ECO:0000256" key="10">
    <source>
        <dbReference type="SAM" id="Phobius"/>
    </source>
</evidence>
<keyword evidence="5 9" id="KW-0297">G-protein coupled receptor</keyword>
<comment type="caution">
    <text evidence="12">The sequence shown here is derived from an EMBL/GenBank/DDBJ whole genome shotgun (WGS) entry which is preliminary data.</text>
</comment>
<name>A0A1V9XFF6_9ACAR</name>
<dbReference type="Gene3D" id="1.20.1070.10">
    <property type="entry name" value="Rhodopsin 7-helix transmembrane proteins"/>
    <property type="match status" value="1"/>
</dbReference>